<accession>A0A429VAP4</accession>
<proteinExistence type="predicted"/>
<dbReference type="OrthoDB" id="9959290at2"/>
<organism evidence="2 3">
    <name type="scientific">Sphingomonas ginkgonis</name>
    <dbReference type="NCBI Taxonomy" id="2315330"/>
    <lineage>
        <taxon>Bacteria</taxon>
        <taxon>Pseudomonadati</taxon>
        <taxon>Pseudomonadota</taxon>
        <taxon>Alphaproteobacteria</taxon>
        <taxon>Sphingomonadales</taxon>
        <taxon>Sphingomonadaceae</taxon>
        <taxon>Sphingomonas</taxon>
    </lineage>
</organism>
<reference evidence="2 3" key="1">
    <citation type="submission" date="2018-12" db="EMBL/GenBank/DDBJ databases">
        <title>Sphingomonas sp. HMF7854 Genome sequencing and assembly.</title>
        <authorList>
            <person name="Cha I."/>
            <person name="Kang H."/>
            <person name="Kim H."/>
            <person name="Kang J."/>
            <person name="Joh K."/>
        </authorList>
    </citation>
    <scope>NUCLEOTIDE SEQUENCE [LARGE SCALE GENOMIC DNA]</scope>
    <source>
        <strain evidence="2 3">HMF7854</strain>
    </source>
</reference>
<dbReference type="RefSeq" id="WP_126718849.1">
    <property type="nucleotide sequence ID" value="NZ_RWJF01000001.1"/>
</dbReference>
<comment type="caution">
    <text evidence="2">The sequence shown here is derived from an EMBL/GenBank/DDBJ whole genome shotgun (WGS) entry which is preliminary data.</text>
</comment>
<evidence type="ECO:0000313" key="3">
    <source>
        <dbReference type="Proteomes" id="UP000274661"/>
    </source>
</evidence>
<evidence type="ECO:0000256" key="1">
    <source>
        <dbReference type="SAM" id="MobiDB-lite"/>
    </source>
</evidence>
<protein>
    <submittedName>
        <fullName evidence="2">DUF3618 domain-containing protein</fullName>
    </submittedName>
</protein>
<dbReference type="Proteomes" id="UP000274661">
    <property type="component" value="Unassembled WGS sequence"/>
</dbReference>
<keyword evidence="3" id="KW-1185">Reference proteome</keyword>
<dbReference type="Pfam" id="PF12277">
    <property type="entry name" value="DUF3618"/>
    <property type="match status" value="1"/>
</dbReference>
<dbReference type="EMBL" id="RWJF01000001">
    <property type="protein sequence ID" value="RST31016.1"/>
    <property type="molecule type" value="Genomic_DNA"/>
</dbReference>
<dbReference type="AlphaFoldDB" id="A0A429VAP4"/>
<dbReference type="InterPro" id="IPR022062">
    <property type="entry name" value="DUF3618"/>
</dbReference>
<feature type="region of interest" description="Disordered" evidence="1">
    <location>
        <begin position="90"/>
        <end position="115"/>
    </location>
</feature>
<name>A0A429VAP4_9SPHN</name>
<sequence>MTTDVKIARARGEAEAARAKLMGTVDELKARLSPQKVTSDAIQGAKNKSIEVADQTVTAVRQRPGMAAGVAAAAALFLARKPLFATVAGWFSGSDDRDTPDETASERRHRVTEKE</sequence>
<evidence type="ECO:0000313" key="2">
    <source>
        <dbReference type="EMBL" id="RST31016.1"/>
    </source>
</evidence>
<gene>
    <name evidence="2" type="ORF">HMF7854_09330</name>
</gene>